<comment type="similarity">
    <text evidence="6">Belongs to the AP2/ERF transcription factor family. ERF subfamily.</text>
</comment>
<keyword evidence="10" id="KW-1185">Reference proteome</keyword>
<dbReference type="PANTHER" id="PTHR31190:SF376">
    <property type="entry name" value="EREB-LIKE PROTEIN"/>
    <property type="match status" value="1"/>
</dbReference>
<keyword evidence="4" id="KW-0804">Transcription</keyword>
<dbReference type="InterPro" id="IPR044808">
    <property type="entry name" value="ERF_plant"/>
</dbReference>
<protein>
    <recommendedName>
        <fullName evidence="8">AP2/ERF domain-containing protein</fullName>
    </recommendedName>
</protein>
<evidence type="ECO:0000313" key="10">
    <source>
        <dbReference type="Proteomes" id="UP000289738"/>
    </source>
</evidence>
<evidence type="ECO:0000256" key="2">
    <source>
        <dbReference type="ARBA" id="ARBA00023015"/>
    </source>
</evidence>
<dbReference type="Gene3D" id="3.30.730.10">
    <property type="entry name" value="AP2/ERF domain"/>
    <property type="match status" value="1"/>
</dbReference>
<dbReference type="PANTHER" id="PTHR31190">
    <property type="entry name" value="DNA-BINDING DOMAIN"/>
    <property type="match status" value="1"/>
</dbReference>
<dbReference type="SMART" id="SM00380">
    <property type="entry name" value="AP2"/>
    <property type="match status" value="1"/>
</dbReference>
<dbReference type="GO" id="GO:0005634">
    <property type="term" value="C:nucleus"/>
    <property type="evidence" value="ECO:0007669"/>
    <property type="project" value="UniProtKB-SubCell"/>
</dbReference>
<dbReference type="GO" id="GO:0003677">
    <property type="term" value="F:DNA binding"/>
    <property type="evidence" value="ECO:0007669"/>
    <property type="project" value="UniProtKB-KW"/>
</dbReference>
<dbReference type="PROSITE" id="PS51032">
    <property type="entry name" value="AP2_ERF"/>
    <property type="match status" value="1"/>
</dbReference>
<name>A0A445BCM4_ARAHY</name>
<keyword evidence="5" id="KW-0539">Nucleus</keyword>
<dbReference type="STRING" id="3818.A0A445BCM4"/>
<gene>
    <name evidence="9" type="ORF">Ahy_A09g041383</name>
</gene>
<evidence type="ECO:0000256" key="5">
    <source>
        <dbReference type="ARBA" id="ARBA00023242"/>
    </source>
</evidence>
<dbReference type="SUPFAM" id="SSF54171">
    <property type="entry name" value="DNA-binding domain"/>
    <property type="match status" value="1"/>
</dbReference>
<evidence type="ECO:0000256" key="6">
    <source>
        <dbReference type="ARBA" id="ARBA00024343"/>
    </source>
</evidence>
<feature type="region of interest" description="Disordered" evidence="7">
    <location>
        <begin position="47"/>
        <end position="74"/>
    </location>
</feature>
<dbReference type="InterPro" id="IPR016177">
    <property type="entry name" value="DNA-bd_dom_sf"/>
</dbReference>
<reference evidence="9 10" key="1">
    <citation type="submission" date="2019-01" db="EMBL/GenBank/DDBJ databases">
        <title>Sequencing of cultivated peanut Arachis hypogaea provides insights into genome evolution and oil improvement.</title>
        <authorList>
            <person name="Chen X."/>
        </authorList>
    </citation>
    <scope>NUCLEOTIDE SEQUENCE [LARGE SCALE GENOMIC DNA]</scope>
    <source>
        <strain evidence="10">cv. Fuhuasheng</strain>
        <tissue evidence="9">Leaves</tissue>
    </source>
</reference>
<proteinExistence type="inferred from homology"/>
<evidence type="ECO:0000256" key="4">
    <source>
        <dbReference type="ARBA" id="ARBA00023163"/>
    </source>
</evidence>
<evidence type="ECO:0000259" key="8">
    <source>
        <dbReference type="PROSITE" id="PS51032"/>
    </source>
</evidence>
<evidence type="ECO:0000256" key="1">
    <source>
        <dbReference type="ARBA" id="ARBA00004123"/>
    </source>
</evidence>
<comment type="subcellular location">
    <subcellularLocation>
        <location evidence="1">Nucleus</location>
    </subcellularLocation>
</comment>
<dbReference type="InterPro" id="IPR001471">
    <property type="entry name" value="AP2/ERF_dom"/>
</dbReference>
<dbReference type="EMBL" id="SDMP01000009">
    <property type="protein sequence ID" value="RYR36423.1"/>
    <property type="molecule type" value="Genomic_DNA"/>
</dbReference>
<dbReference type="CDD" id="cd00018">
    <property type="entry name" value="AP2"/>
    <property type="match status" value="1"/>
</dbReference>
<dbReference type="GO" id="GO:0009873">
    <property type="term" value="P:ethylene-activated signaling pathway"/>
    <property type="evidence" value="ECO:0007669"/>
    <property type="project" value="InterPro"/>
</dbReference>
<evidence type="ECO:0000256" key="3">
    <source>
        <dbReference type="ARBA" id="ARBA00023125"/>
    </source>
</evidence>
<accession>A0A445BCM4</accession>
<dbReference type="GO" id="GO:0003700">
    <property type="term" value="F:DNA-binding transcription factor activity"/>
    <property type="evidence" value="ECO:0007669"/>
    <property type="project" value="InterPro"/>
</dbReference>
<dbReference type="AlphaFoldDB" id="A0A445BCM4"/>
<organism evidence="9 10">
    <name type="scientific">Arachis hypogaea</name>
    <name type="common">Peanut</name>
    <dbReference type="NCBI Taxonomy" id="3818"/>
    <lineage>
        <taxon>Eukaryota</taxon>
        <taxon>Viridiplantae</taxon>
        <taxon>Streptophyta</taxon>
        <taxon>Embryophyta</taxon>
        <taxon>Tracheophyta</taxon>
        <taxon>Spermatophyta</taxon>
        <taxon>Magnoliopsida</taxon>
        <taxon>eudicotyledons</taxon>
        <taxon>Gunneridae</taxon>
        <taxon>Pentapetalae</taxon>
        <taxon>rosids</taxon>
        <taxon>fabids</taxon>
        <taxon>Fabales</taxon>
        <taxon>Fabaceae</taxon>
        <taxon>Papilionoideae</taxon>
        <taxon>50 kb inversion clade</taxon>
        <taxon>dalbergioids sensu lato</taxon>
        <taxon>Dalbergieae</taxon>
        <taxon>Pterocarpus clade</taxon>
        <taxon>Arachis</taxon>
    </lineage>
</organism>
<dbReference type="InterPro" id="IPR036955">
    <property type="entry name" value="AP2/ERF_dom_sf"/>
</dbReference>
<evidence type="ECO:0000256" key="7">
    <source>
        <dbReference type="SAM" id="MobiDB-lite"/>
    </source>
</evidence>
<feature type="domain" description="AP2/ERF" evidence="8">
    <location>
        <begin position="1"/>
        <end position="48"/>
    </location>
</feature>
<keyword evidence="3" id="KW-0238">DNA-binding</keyword>
<evidence type="ECO:0000313" key="9">
    <source>
        <dbReference type="EMBL" id="RYR36423.1"/>
    </source>
</evidence>
<keyword evidence="2" id="KW-0805">Transcription regulation</keyword>
<comment type="caution">
    <text evidence="9">The sequence shown here is derived from an EMBL/GenBank/DDBJ whole genome shotgun (WGS) entry which is preliminary data.</text>
</comment>
<sequence>MKLGAEIRDPRKGVRIWLGTFNTTKEAARAYDREVRKIRGKKAKVNFPNEDDEHSIQQSRNIIPNLPPPPIRRSSNHLPLYQYGDANNTNMNNQARTLNLNLEFGYDLNHGGAIGVGGAINANLFVSCVDDNFEFGIGGSRWVKWRSTTSTGEEELRGGEAFGEAFGGANGI</sequence>
<dbReference type="Proteomes" id="UP000289738">
    <property type="component" value="Chromosome A09"/>
</dbReference>